<dbReference type="STRING" id="1448308.A0A2T2PB73"/>
<dbReference type="InterPro" id="IPR051035">
    <property type="entry name" value="Mito_inheritance_9"/>
</dbReference>
<organism evidence="1 2">
    <name type="scientific">Corynespora cassiicola Philippines</name>
    <dbReference type="NCBI Taxonomy" id="1448308"/>
    <lineage>
        <taxon>Eukaryota</taxon>
        <taxon>Fungi</taxon>
        <taxon>Dikarya</taxon>
        <taxon>Ascomycota</taxon>
        <taxon>Pezizomycotina</taxon>
        <taxon>Dothideomycetes</taxon>
        <taxon>Pleosporomycetidae</taxon>
        <taxon>Pleosporales</taxon>
        <taxon>Corynesporascaceae</taxon>
        <taxon>Corynespora</taxon>
    </lineage>
</organism>
<gene>
    <name evidence="1" type="ORF">BS50DRAFT_628163</name>
</gene>
<dbReference type="OrthoDB" id="10003767at2759"/>
<protein>
    <submittedName>
        <fullName evidence="1">Uncharacterized protein</fullName>
    </submittedName>
</protein>
<accession>A0A2T2PB73</accession>
<evidence type="ECO:0000313" key="1">
    <source>
        <dbReference type="EMBL" id="PSN74907.1"/>
    </source>
</evidence>
<proteinExistence type="predicted"/>
<dbReference type="PANTHER" id="PTHR36091">
    <property type="entry name" value="ALTERED INHERITANCE OF MITOCHONDRIA PROTEIN 9, MITOCHONDRIAL"/>
    <property type="match status" value="1"/>
</dbReference>
<evidence type="ECO:0000313" key="2">
    <source>
        <dbReference type="Proteomes" id="UP000240883"/>
    </source>
</evidence>
<dbReference type="AlphaFoldDB" id="A0A2T2PB73"/>
<dbReference type="PANTHER" id="PTHR36091:SF2">
    <property type="entry name" value="AMINOGLYCOSIDE PHOSPHOTRANSFERASE DOMAIN-CONTAINING PROTEIN"/>
    <property type="match status" value="1"/>
</dbReference>
<dbReference type="EMBL" id="KZ678128">
    <property type="protein sequence ID" value="PSN74907.1"/>
    <property type="molecule type" value="Genomic_DNA"/>
</dbReference>
<name>A0A2T2PB73_CORCC</name>
<sequence length="116" mass="13092">MAHCGLSINLASVDTPNNISLFSCTSVRYLFNENTRLKERYVEFNVGILQHAAEDSVGNKHGKFISTKKLAEGDFNPVFVLKMQEGFELIAKTRYHITRPEYFATASEAATLTFLR</sequence>
<reference evidence="1 2" key="1">
    <citation type="journal article" date="2018" name="Front. Microbiol.">
        <title>Genome-Wide Analysis of Corynespora cassiicola Leaf Fall Disease Putative Effectors.</title>
        <authorList>
            <person name="Lopez D."/>
            <person name="Ribeiro S."/>
            <person name="Label P."/>
            <person name="Fumanal B."/>
            <person name="Venisse J.S."/>
            <person name="Kohler A."/>
            <person name="de Oliveira R.R."/>
            <person name="Labutti K."/>
            <person name="Lipzen A."/>
            <person name="Lail K."/>
            <person name="Bauer D."/>
            <person name="Ohm R.A."/>
            <person name="Barry K.W."/>
            <person name="Spatafora J."/>
            <person name="Grigoriev I.V."/>
            <person name="Martin F.M."/>
            <person name="Pujade-Renaud V."/>
        </authorList>
    </citation>
    <scope>NUCLEOTIDE SEQUENCE [LARGE SCALE GENOMIC DNA]</scope>
    <source>
        <strain evidence="1 2">Philippines</strain>
    </source>
</reference>
<keyword evidence="2" id="KW-1185">Reference proteome</keyword>
<dbReference type="GO" id="GO:0005739">
    <property type="term" value="C:mitochondrion"/>
    <property type="evidence" value="ECO:0007669"/>
    <property type="project" value="TreeGrafter"/>
</dbReference>
<dbReference type="Proteomes" id="UP000240883">
    <property type="component" value="Unassembled WGS sequence"/>
</dbReference>